<evidence type="ECO:0000256" key="1">
    <source>
        <dbReference type="ARBA" id="ARBA00022723"/>
    </source>
</evidence>
<dbReference type="InterPro" id="IPR014710">
    <property type="entry name" value="RmlC-like_jellyroll"/>
</dbReference>
<keyword evidence="6" id="KW-1185">Reference proteome</keyword>
<evidence type="ECO:0000256" key="3">
    <source>
        <dbReference type="ARBA" id="ARBA00023004"/>
    </source>
</evidence>
<sequence length="325" mass="35991">MGSTFFCRLSETTNTSLLLFLLPLVSYVWLVFLSLCFCFYSYLTVYTIPFLSLTRSTMRNQPLKSLIQGLQSFSRGSKDHVSLFSSLTLQDLGFYVSDEAAMKYFQNKAYPLAGEAFLLENALHQCRCEAGPGGRPKFVPFAWKSAREDVLGCSTLFESDAVTLCWFVVPPGRVLPLHDHPNMTVWQRILFGNLHITSIDFDRSDPSGETGVVVHAGEIVGQETGAAGGFTPEEGGGVLHELENREESLPALFIDIISPPYYRAPYNIPCTYYTAQKEGTEKPHPAPVGDSGIIGDVRLGDRVRLLKRAHYTGPSMNAFAHLSAD</sequence>
<dbReference type="Proteomes" id="UP000015354">
    <property type="component" value="Unassembled WGS sequence"/>
</dbReference>
<dbReference type="OrthoDB" id="271433at2759"/>
<dbReference type="EMBL" id="ATMH01007335">
    <property type="protein sequence ID" value="EPY24077.1"/>
    <property type="molecule type" value="Genomic_DNA"/>
</dbReference>
<dbReference type="PANTHER" id="PTHR22966">
    <property type="entry name" value="2-AMINOETHANETHIOL DIOXYGENASE"/>
    <property type="match status" value="1"/>
</dbReference>
<dbReference type="PANTHER" id="PTHR22966:SF61">
    <property type="entry name" value="2-AMINOETHANETHIOL DIOXYGENASE"/>
    <property type="match status" value="1"/>
</dbReference>
<evidence type="ECO:0008006" key="7">
    <source>
        <dbReference type="Google" id="ProtNLM"/>
    </source>
</evidence>
<dbReference type="Gene3D" id="2.60.120.10">
    <property type="entry name" value="Jelly Rolls"/>
    <property type="match status" value="1"/>
</dbReference>
<evidence type="ECO:0000313" key="6">
    <source>
        <dbReference type="Proteomes" id="UP000015354"/>
    </source>
</evidence>
<name>S9TZZ4_9TRYP</name>
<reference evidence="5 6" key="1">
    <citation type="journal article" date="2013" name="PLoS ONE">
        <title>Predicting the Proteins of Angomonas deanei, Strigomonas culicis and Their Respective Endosymbionts Reveals New Aspects of the Trypanosomatidae Family.</title>
        <authorList>
            <person name="Motta M.C."/>
            <person name="Martins A.C."/>
            <person name="de Souza S.S."/>
            <person name="Catta-Preta C.M."/>
            <person name="Silva R."/>
            <person name="Klein C.C."/>
            <person name="de Almeida L.G."/>
            <person name="de Lima Cunha O."/>
            <person name="Ciapina L.P."/>
            <person name="Brocchi M."/>
            <person name="Colabardini A.C."/>
            <person name="de Araujo Lima B."/>
            <person name="Machado C.R."/>
            <person name="de Almeida Soares C.M."/>
            <person name="Probst C.M."/>
            <person name="de Menezes C.B."/>
            <person name="Thompson C.E."/>
            <person name="Bartholomeu D.C."/>
            <person name="Gradia D.F."/>
            <person name="Pavoni D.P."/>
            <person name="Grisard E.C."/>
            <person name="Fantinatti-Garboggini F."/>
            <person name="Marchini F.K."/>
            <person name="Rodrigues-Luiz G.F."/>
            <person name="Wagner G."/>
            <person name="Goldman G.H."/>
            <person name="Fietto J.L."/>
            <person name="Elias M.C."/>
            <person name="Goldman M.H."/>
            <person name="Sagot M.F."/>
            <person name="Pereira M."/>
            <person name="Stoco P.H."/>
            <person name="de Mendonca-Neto R.P."/>
            <person name="Teixeira S.M."/>
            <person name="Maciel T.E."/>
            <person name="de Oliveira Mendes T.A."/>
            <person name="Urmenyi T.P."/>
            <person name="de Souza W."/>
            <person name="Schenkman S."/>
            <person name="de Vasconcelos A.T."/>
        </authorList>
    </citation>
    <scope>NUCLEOTIDE SEQUENCE [LARGE SCALE GENOMIC DNA]</scope>
</reference>
<keyword evidence="1" id="KW-0479">Metal-binding</keyword>
<accession>S9TZZ4</accession>
<keyword evidence="4" id="KW-1133">Transmembrane helix</keyword>
<dbReference type="Pfam" id="PF07847">
    <property type="entry name" value="PCO_ADO"/>
    <property type="match status" value="1"/>
</dbReference>
<dbReference type="AlphaFoldDB" id="S9TZZ4"/>
<evidence type="ECO:0000256" key="4">
    <source>
        <dbReference type="SAM" id="Phobius"/>
    </source>
</evidence>
<proteinExistence type="predicted"/>
<keyword evidence="4" id="KW-0812">Transmembrane</keyword>
<evidence type="ECO:0000313" key="5">
    <source>
        <dbReference type="EMBL" id="EPY24077.1"/>
    </source>
</evidence>
<dbReference type="InterPro" id="IPR012864">
    <property type="entry name" value="PCO/ADO"/>
</dbReference>
<dbReference type="InterPro" id="IPR011051">
    <property type="entry name" value="RmlC_Cupin_sf"/>
</dbReference>
<dbReference type="SUPFAM" id="SSF51182">
    <property type="entry name" value="RmlC-like cupins"/>
    <property type="match status" value="1"/>
</dbReference>
<keyword evidence="2" id="KW-0560">Oxidoreductase</keyword>
<protein>
    <recommendedName>
        <fullName evidence="7">Cysteamine dioxygenase</fullName>
    </recommendedName>
</protein>
<dbReference type="CDD" id="cd20289">
    <property type="entry name" value="cupin_ADO"/>
    <property type="match status" value="1"/>
</dbReference>
<evidence type="ECO:0000256" key="2">
    <source>
        <dbReference type="ARBA" id="ARBA00023002"/>
    </source>
</evidence>
<gene>
    <name evidence="5" type="ORF">STCU_07335</name>
</gene>
<feature type="transmembrane region" description="Helical" evidence="4">
    <location>
        <begin position="27"/>
        <end position="51"/>
    </location>
</feature>
<organism evidence="5 6">
    <name type="scientific">Strigomonas culicis</name>
    <dbReference type="NCBI Taxonomy" id="28005"/>
    <lineage>
        <taxon>Eukaryota</taxon>
        <taxon>Discoba</taxon>
        <taxon>Euglenozoa</taxon>
        <taxon>Kinetoplastea</taxon>
        <taxon>Metakinetoplastina</taxon>
        <taxon>Trypanosomatida</taxon>
        <taxon>Trypanosomatidae</taxon>
        <taxon>Strigomonadinae</taxon>
        <taxon>Strigomonas</taxon>
    </lineage>
</organism>
<comment type="caution">
    <text evidence="5">The sequence shown here is derived from an EMBL/GenBank/DDBJ whole genome shotgun (WGS) entry which is preliminary data.</text>
</comment>
<keyword evidence="3" id="KW-0408">Iron</keyword>
<keyword evidence="4" id="KW-0472">Membrane</keyword>
<dbReference type="GO" id="GO:0046872">
    <property type="term" value="F:metal ion binding"/>
    <property type="evidence" value="ECO:0007669"/>
    <property type="project" value="UniProtKB-KW"/>
</dbReference>
<dbReference type="GO" id="GO:0016702">
    <property type="term" value="F:oxidoreductase activity, acting on single donors with incorporation of molecular oxygen, incorporation of two atoms of oxygen"/>
    <property type="evidence" value="ECO:0007669"/>
    <property type="project" value="InterPro"/>
</dbReference>